<dbReference type="InterPro" id="IPR036640">
    <property type="entry name" value="ABC1_TM_sf"/>
</dbReference>
<comment type="caution">
    <text evidence="10">The sequence shown here is derived from an EMBL/GenBank/DDBJ whole genome shotgun (WGS) entry which is preliminary data.</text>
</comment>
<evidence type="ECO:0000256" key="2">
    <source>
        <dbReference type="ARBA" id="ARBA00022692"/>
    </source>
</evidence>
<dbReference type="PROSITE" id="PS50929">
    <property type="entry name" value="ABC_TM1F"/>
    <property type="match status" value="1"/>
</dbReference>
<dbReference type="InterPro" id="IPR003593">
    <property type="entry name" value="AAA+_ATPase"/>
</dbReference>
<keyword evidence="11" id="KW-1185">Reference proteome</keyword>
<dbReference type="InterPro" id="IPR011527">
    <property type="entry name" value="ABC1_TM_dom"/>
</dbReference>
<dbReference type="AlphaFoldDB" id="A0A8J2TYY5"/>
<feature type="transmembrane region" description="Helical" evidence="7">
    <location>
        <begin position="126"/>
        <end position="151"/>
    </location>
</feature>
<name>A0A8J2TYY5_9MICO</name>
<feature type="transmembrane region" description="Helical" evidence="7">
    <location>
        <begin position="243"/>
        <end position="259"/>
    </location>
</feature>
<dbReference type="RefSeq" id="WP_188550788.1">
    <property type="nucleotide sequence ID" value="NZ_BMFY01000008.1"/>
</dbReference>
<dbReference type="PANTHER" id="PTHR24221">
    <property type="entry name" value="ATP-BINDING CASSETTE SUB-FAMILY B"/>
    <property type="match status" value="1"/>
</dbReference>
<dbReference type="GO" id="GO:0016887">
    <property type="term" value="F:ATP hydrolysis activity"/>
    <property type="evidence" value="ECO:0007669"/>
    <property type="project" value="InterPro"/>
</dbReference>
<dbReference type="InterPro" id="IPR039421">
    <property type="entry name" value="Type_1_exporter"/>
</dbReference>
<gene>
    <name evidence="10" type="ORF">GCM10011333_20430</name>
</gene>
<evidence type="ECO:0000256" key="5">
    <source>
        <dbReference type="ARBA" id="ARBA00022989"/>
    </source>
</evidence>
<dbReference type="InterPro" id="IPR003439">
    <property type="entry name" value="ABC_transporter-like_ATP-bd"/>
</dbReference>
<protein>
    <submittedName>
        <fullName evidence="10">Thiol reductant ABC exporter subunit CydC</fullName>
    </submittedName>
</protein>
<feature type="transmembrane region" description="Helical" evidence="7">
    <location>
        <begin position="12"/>
        <end position="38"/>
    </location>
</feature>
<feature type="transmembrane region" description="Helical" evidence="7">
    <location>
        <begin position="271"/>
        <end position="297"/>
    </location>
</feature>
<keyword evidence="2 7" id="KW-0812">Transmembrane</keyword>
<accession>A0A8J2TYY5</accession>
<keyword evidence="4" id="KW-0067">ATP-binding</keyword>
<evidence type="ECO:0000256" key="3">
    <source>
        <dbReference type="ARBA" id="ARBA00022741"/>
    </source>
</evidence>
<keyword evidence="6 7" id="KW-0472">Membrane</keyword>
<dbReference type="PROSITE" id="PS50893">
    <property type="entry name" value="ABC_TRANSPORTER_2"/>
    <property type="match status" value="1"/>
</dbReference>
<evidence type="ECO:0000259" key="8">
    <source>
        <dbReference type="PROSITE" id="PS50893"/>
    </source>
</evidence>
<evidence type="ECO:0000256" key="7">
    <source>
        <dbReference type="SAM" id="Phobius"/>
    </source>
</evidence>
<feature type="transmembrane region" description="Helical" evidence="7">
    <location>
        <begin position="157"/>
        <end position="180"/>
    </location>
</feature>
<reference evidence="10" key="2">
    <citation type="submission" date="2020-09" db="EMBL/GenBank/DDBJ databases">
        <authorList>
            <person name="Sun Q."/>
            <person name="Zhou Y."/>
        </authorList>
    </citation>
    <scope>NUCLEOTIDE SEQUENCE</scope>
    <source>
        <strain evidence="10">CGMCC 1.12785</strain>
    </source>
</reference>
<comment type="subcellular location">
    <subcellularLocation>
        <location evidence="1">Cell membrane</location>
        <topology evidence="1">Multi-pass membrane protein</topology>
    </subcellularLocation>
</comment>
<dbReference type="SMART" id="SM00382">
    <property type="entry name" value="AAA"/>
    <property type="match status" value="1"/>
</dbReference>
<dbReference type="InterPro" id="IPR027417">
    <property type="entry name" value="P-loop_NTPase"/>
</dbReference>
<proteinExistence type="predicted"/>
<dbReference type="Pfam" id="PF00005">
    <property type="entry name" value="ABC_tran"/>
    <property type="match status" value="1"/>
</dbReference>
<organism evidence="10 11">
    <name type="scientific">Sediminivirga luteola</name>
    <dbReference type="NCBI Taxonomy" id="1774748"/>
    <lineage>
        <taxon>Bacteria</taxon>
        <taxon>Bacillati</taxon>
        <taxon>Actinomycetota</taxon>
        <taxon>Actinomycetes</taxon>
        <taxon>Micrococcales</taxon>
        <taxon>Brevibacteriaceae</taxon>
        <taxon>Sediminivirga</taxon>
    </lineage>
</organism>
<dbReference type="Gene3D" id="1.20.1560.10">
    <property type="entry name" value="ABC transporter type 1, transmembrane domain"/>
    <property type="match status" value="1"/>
</dbReference>
<feature type="domain" description="ABC transporter" evidence="8">
    <location>
        <begin position="341"/>
        <end position="548"/>
    </location>
</feature>
<keyword evidence="3" id="KW-0547">Nucleotide-binding</keyword>
<evidence type="ECO:0000313" key="11">
    <source>
        <dbReference type="Proteomes" id="UP000616114"/>
    </source>
</evidence>
<dbReference type="CDD" id="cd03228">
    <property type="entry name" value="ABCC_MRP_Like"/>
    <property type="match status" value="1"/>
</dbReference>
<dbReference type="GO" id="GO:0140359">
    <property type="term" value="F:ABC-type transporter activity"/>
    <property type="evidence" value="ECO:0007669"/>
    <property type="project" value="InterPro"/>
</dbReference>
<evidence type="ECO:0000256" key="4">
    <source>
        <dbReference type="ARBA" id="ARBA00022840"/>
    </source>
</evidence>
<dbReference type="GO" id="GO:0005524">
    <property type="term" value="F:ATP binding"/>
    <property type="evidence" value="ECO:0007669"/>
    <property type="project" value="UniProtKB-KW"/>
</dbReference>
<reference evidence="10" key="1">
    <citation type="journal article" date="2014" name="Int. J. Syst. Evol. Microbiol.">
        <title>Complete genome sequence of Corynebacterium casei LMG S-19264T (=DSM 44701T), isolated from a smear-ripened cheese.</title>
        <authorList>
            <consortium name="US DOE Joint Genome Institute (JGI-PGF)"/>
            <person name="Walter F."/>
            <person name="Albersmeier A."/>
            <person name="Kalinowski J."/>
            <person name="Ruckert C."/>
        </authorList>
    </citation>
    <scope>NUCLEOTIDE SEQUENCE</scope>
    <source>
        <strain evidence="10">CGMCC 1.12785</strain>
    </source>
</reference>
<evidence type="ECO:0000313" key="10">
    <source>
        <dbReference type="EMBL" id="GGA17264.1"/>
    </source>
</evidence>
<dbReference type="EMBL" id="BMFY01000008">
    <property type="protein sequence ID" value="GGA17264.1"/>
    <property type="molecule type" value="Genomic_DNA"/>
</dbReference>
<dbReference type="Proteomes" id="UP000616114">
    <property type="component" value="Unassembled WGS sequence"/>
</dbReference>
<dbReference type="GO" id="GO:0005886">
    <property type="term" value="C:plasma membrane"/>
    <property type="evidence" value="ECO:0007669"/>
    <property type="project" value="UniProtKB-SubCell"/>
</dbReference>
<feature type="transmembrane region" description="Helical" evidence="7">
    <location>
        <begin position="44"/>
        <end position="65"/>
    </location>
</feature>
<dbReference type="GO" id="GO:0034040">
    <property type="term" value="F:ATPase-coupled lipid transmembrane transporter activity"/>
    <property type="evidence" value="ECO:0007669"/>
    <property type="project" value="TreeGrafter"/>
</dbReference>
<dbReference type="Pfam" id="PF00664">
    <property type="entry name" value="ABC_membrane"/>
    <property type="match status" value="1"/>
</dbReference>
<dbReference type="SUPFAM" id="SSF52540">
    <property type="entry name" value="P-loop containing nucleoside triphosphate hydrolases"/>
    <property type="match status" value="1"/>
</dbReference>
<dbReference type="Gene3D" id="3.40.50.300">
    <property type="entry name" value="P-loop containing nucleotide triphosphate hydrolases"/>
    <property type="match status" value="1"/>
</dbReference>
<keyword evidence="5 7" id="KW-1133">Transmembrane helix</keyword>
<dbReference type="PROSITE" id="PS00211">
    <property type="entry name" value="ABC_TRANSPORTER_1"/>
    <property type="match status" value="1"/>
</dbReference>
<dbReference type="InterPro" id="IPR017871">
    <property type="entry name" value="ABC_transporter-like_CS"/>
</dbReference>
<dbReference type="PANTHER" id="PTHR24221:SF654">
    <property type="entry name" value="ATP-BINDING CASSETTE SUB-FAMILY B MEMBER 6"/>
    <property type="match status" value="1"/>
</dbReference>
<evidence type="ECO:0000259" key="9">
    <source>
        <dbReference type="PROSITE" id="PS50929"/>
    </source>
</evidence>
<feature type="domain" description="ABC transmembrane type-1" evidence="9">
    <location>
        <begin position="17"/>
        <end position="259"/>
    </location>
</feature>
<evidence type="ECO:0000256" key="1">
    <source>
        <dbReference type="ARBA" id="ARBA00004651"/>
    </source>
</evidence>
<evidence type="ECO:0000256" key="6">
    <source>
        <dbReference type="ARBA" id="ARBA00023136"/>
    </source>
</evidence>
<sequence length="548" mass="56700">MTVLLRLARRLPLWPVLGSCLSGVLRHALGVLIVGLAMHAVLSAAAGSGGGALPVLGVLLGLSVLRGAARYLEQYLGHQVAFSALARLRLDYYESLIPQAPAVVAAQRSGDQLEAATRDIDRIETFYAHTLAPVVSAVAVLAGTATAVLLLGSGPAALLVALLLGAQLLLVPAIGARLLLAAAGKQGAVRARASALVADAVAARDDIVLAGAPDRIQAQVAALDEEVAAVERRGARIQALRRGLTRALLLTGVLLPVVWPGGLSLDQQTGLLVAGLFFAAHLPVAAVDGSLTALAAAQAAAARYLERCDAPPAVPALLAPQPAPQPVRGSTPRLPEGPLDVALEGVRFGYPGQPGARPVLDGLSFWLPAGARAALTGGTGSGKSTVAALLTRTYDPEAGQVRIGGADLRGIPPEQVRAQVVLVEQNPHIFAASLLDNARLGSDAGEEEVAETLRALGLDALVDRGLGTRIGGQRQPVSGGQAQRIGLARALLKRPPVLILDEATSQLDAATQDRVMDVIESRLPETTIVHILHRTELLQRCTHHIALE</sequence>
<dbReference type="SUPFAM" id="SSF90123">
    <property type="entry name" value="ABC transporter transmembrane region"/>
    <property type="match status" value="1"/>
</dbReference>